<evidence type="ECO:0000256" key="5">
    <source>
        <dbReference type="ARBA" id="ARBA00022692"/>
    </source>
</evidence>
<dbReference type="Pfam" id="PF11051">
    <property type="entry name" value="Mannosyl_trans3"/>
    <property type="match status" value="1"/>
</dbReference>
<evidence type="ECO:0000256" key="9">
    <source>
        <dbReference type="ARBA" id="ARBA00023136"/>
    </source>
</evidence>
<dbReference type="GO" id="GO:0000139">
    <property type="term" value="C:Golgi membrane"/>
    <property type="evidence" value="ECO:0007669"/>
    <property type="project" value="UniProtKB-SubCell"/>
</dbReference>
<dbReference type="Proteomes" id="UP000284657">
    <property type="component" value="Unassembled WGS sequence"/>
</dbReference>
<evidence type="ECO:0000256" key="3">
    <source>
        <dbReference type="ARBA" id="ARBA00009105"/>
    </source>
</evidence>
<evidence type="ECO:0000256" key="2">
    <source>
        <dbReference type="ARBA" id="ARBA00004606"/>
    </source>
</evidence>
<keyword evidence="5" id="KW-0812">Transmembrane</keyword>
<dbReference type="PANTHER" id="PTHR31646:SF1">
    <property type="entry name" value="ALPHA-1,2-MANNOSYLTRANSFERASE MNN2"/>
    <property type="match status" value="1"/>
</dbReference>
<evidence type="ECO:0000313" key="14">
    <source>
        <dbReference type="Proteomes" id="UP000284657"/>
    </source>
</evidence>
<evidence type="ECO:0000256" key="10">
    <source>
        <dbReference type="ARBA" id="ARBA00037847"/>
    </source>
</evidence>
<name>A0A3F2RPT3_9STRA</name>
<keyword evidence="8" id="KW-0333">Golgi apparatus</keyword>
<keyword evidence="6" id="KW-0735">Signal-anchor</keyword>
<keyword evidence="9" id="KW-0472">Membrane</keyword>
<gene>
    <name evidence="11" type="ORF">BBJ29_009377</name>
    <name evidence="12" type="ORF">BBP00_00005114</name>
</gene>
<comment type="caution">
    <text evidence="12">The sequence shown here is derived from an EMBL/GenBank/DDBJ whole genome shotgun (WGS) entry which is preliminary data.</text>
</comment>
<dbReference type="AlphaFoldDB" id="A0A3F2RPT3"/>
<dbReference type="PANTHER" id="PTHR31646">
    <property type="entry name" value="ALPHA-1,2-MANNOSYLTRANSFERASE MNN2"/>
    <property type="match status" value="1"/>
</dbReference>
<accession>A0A3F2RPT3</accession>
<dbReference type="OrthoDB" id="430354at2759"/>
<dbReference type="Proteomes" id="UP000277300">
    <property type="component" value="Unassembled WGS sequence"/>
</dbReference>
<evidence type="ECO:0000313" key="13">
    <source>
        <dbReference type="Proteomes" id="UP000277300"/>
    </source>
</evidence>
<evidence type="ECO:0000256" key="4">
    <source>
        <dbReference type="ARBA" id="ARBA00022679"/>
    </source>
</evidence>
<dbReference type="EMBL" id="MBDO02000139">
    <property type="protein sequence ID" value="RLN61908.1"/>
    <property type="molecule type" value="Genomic_DNA"/>
</dbReference>
<proteinExistence type="inferred from homology"/>
<sequence length="147" mass="17083">MVVYPKLMSTYATIRILRDELGCRLPIESWFRPDELTKAPEALNLLRELARTDNTGGTTFREINHPKAVRFGAKIYAIYNSLLEDVLFLDADSHPESTMFSLDKHSPVWELLDMLFVDMFELESGQLLIDRRQHAPPLELVTFYAWH</sequence>
<evidence type="ECO:0000256" key="7">
    <source>
        <dbReference type="ARBA" id="ARBA00022989"/>
    </source>
</evidence>
<comment type="subcellular location">
    <subcellularLocation>
        <location evidence="10">Endomembrane system</location>
        <topology evidence="10">Single-pass membrane protein</topology>
    </subcellularLocation>
    <subcellularLocation>
        <location evidence="1">Golgi apparatus membrane</location>
    </subcellularLocation>
    <subcellularLocation>
        <location evidence="2">Membrane</location>
        <topology evidence="2">Single-pass type II membrane protein</topology>
    </subcellularLocation>
</comment>
<dbReference type="EMBL" id="MBAD02001088">
    <property type="protein sequence ID" value="RLN58736.1"/>
    <property type="molecule type" value="Genomic_DNA"/>
</dbReference>
<dbReference type="InterPro" id="IPR022751">
    <property type="entry name" value="Alpha_mannosyltransferase"/>
</dbReference>
<evidence type="ECO:0000256" key="8">
    <source>
        <dbReference type="ARBA" id="ARBA00023034"/>
    </source>
</evidence>
<evidence type="ECO:0000313" key="11">
    <source>
        <dbReference type="EMBL" id="RLN58736.1"/>
    </source>
</evidence>
<keyword evidence="4" id="KW-0808">Transferase</keyword>
<organism evidence="12 13">
    <name type="scientific">Phytophthora kernoviae</name>
    <dbReference type="NCBI Taxonomy" id="325452"/>
    <lineage>
        <taxon>Eukaryota</taxon>
        <taxon>Sar</taxon>
        <taxon>Stramenopiles</taxon>
        <taxon>Oomycota</taxon>
        <taxon>Peronosporomycetes</taxon>
        <taxon>Peronosporales</taxon>
        <taxon>Peronosporaceae</taxon>
        <taxon>Phytophthora</taxon>
    </lineage>
</organism>
<protein>
    <submittedName>
        <fullName evidence="12">Uncharacterized protein</fullName>
    </submittedName>
</protein>
<evidence type="ECO:0000313" key="12">
    <source>
        <dbReference type="EMBL" id="RLN61908.1"/>
    </source>
</evidence>
<reference evidence="13 14" key="1">
    <citation type="submission" date="2018-07" db="EMBL/GenBank/DDBJ databases">
        <title>Genome sequencing of oomycete isolates from Chile give support for New Zealand origin for Phytophthora kernoviae and make available the first Nothophytophthora sp. genome.</title>
        <authorList>
            <person name="Studholme D.J."/>
            <person name="Sanfuentes E."/>
            <person name="Panda P."/>
            <person name="Hill R."/>
            <person name="Sambles C."/>
            <person name="Grant M."/>
            <person name="Williams N.M."/>
            <person name="Mcdougal R.L."/>
        </authorList>
    </citation>
    <scope>NUCLEOTIDE SEQUENCE [LARGE SCALE GENOMIC DNA]</scope>
    <source>
        <strain evidence="12">Chile6</strain>
        <strain evidence="11">Chile7</strain>
    </source>
</reference>
<keyword evidence="7" id="KW-1133">Transmembrane helix</keyword>
<evidence type="ECO:0000256" key="1">
    <source>
        <dbReference type="ARBA" id="ARBA00004394"/>
    </source>
</evidence>
<evidence type="ECO:0000256" key="6">
    <source>
        <dbReference type="ARBA" id="ARBA00022968"/>
    </source>
</evidence>
<dbReference type="GO" id="GO:0046354">
    <property type="term" value="P:mannan biosynthetic process"/>
    <property type="evidence" value="ECO:0007669"/>
    <property type="project" value="TreeGrafter"/>
</dbReference>
<dbReference type="GO" id="GO:0000026">
    <property type="term" value="F:alpha-1,2-mannosyltransferase activity"/>
    <property type="evidence" value="ECO:0007669"/>
    <property type="project" value="TreeGrafter"/>
</dbReference>
<comment type="similarity">
    <text evidence="3">Belongs to the MNN1/MNT family.</text>
</comment>